<dbReference type="EMBL" id="CZKB01000011">
    <property type="protein sequence ID" value="CUR59671.1"/>
    <property type="molecule type" value="Genomic_DNA"/>
</dbReference>
<protein>
    <submittedName>
        <fullName evidence="1">Uncharacterized protein</fullName>
    </submittedName>
</protein>
<accession>A0A2P2CCG3</accession>
<organism evidence="1">
    <name type="scientific">metagenome</name>
    <dbReference type="NCBI Taxonomy" id="256318"/>
    <lineage>
        <taxon>unclassified sequences</taxon>
        <taxon>metagenomes</taxon>
    </lineage>
</organism>
<gene>
    <name evidence="1" type="ORF">NOCA1190029</name>
</gene>
<sequence length="281" mass="30267">MTALTEKVGLDSDLVGTLAQTYQGAAEVVSGAEVREGGSNRKSTSLIRWGEVDDVEPASRQSRVEEQQVLRASLLVASAAYWLLLEDADAARRCYVKALDSTALSSDDRVVLSLCASRSTPIVEPVSEYSAALGQLARFAGYDALAIEDLGPSLPSFSSPVLGVDALDLWRLSAELEGTLDIDPADESSRSRIAGVDAQFRAALERGSRPIELARLDWRWSEQVGPLLPVEPELLSLALIYVSWSARFQLGRAEIDEGVADATVRAAQLLLDSESGHGRPR</sequence>
<dbReference type="AlphaFoldDB" id="A0A2P2CCG3"/>
<evidence type="ECO:0000313" key="1">
    <source>
        <dbReference type="EMBL" id="CUR59671.1"/>
    </source>
</evidence>
<proteinExistence type="predicted"/>
<reference evidence="1" key="1">
    <citation type="submission" date="2015-08" db="EMBL/GenBank/DDBJ databases">
        <authorList>
            <person name="Babu N.S."/>
            <person name="Beckwith C.J."/>
            <person name="Beseler K.G."/>
            <person name="Brison A."/>
            <person name="Carone J.V."/>
            <person name="Caskin T.P."/>
            <person name="Diamond M."/>
            <person name="Durham M.E."/>
            <person name="Foxe J.M."/>
            <person name="Go M."/>
            <person name="Henderson B.A."/>
            <person name="Jones I.B."/>
            <person name="McGettigan J.A."/>
            <person name="Micheletti S.J."/>
            <person name="Nasrallah M.E."/>
            <person name="Ortiz D."/>
            <person name="Piller C.R."/>
            <person name="Privatt S.R."/>
            <person name="Schneider S.L."/>
            <person name="Sharp S."/>
            <person name="Smith T.C."/>
            <person name="Stanton J.D."/>
            <person name="Ullery H.E."/>
            <person name="Wilson R.J."/>
            <person name="Serrano M.G."/>
            <person name="Buck G."/>
            <person name="Lee V."/>
            <person name="Wang Y."/>
            <person name="Carvalho R."/>
            <person name="Voegtly L."/>
            <person name="Shi R."/>
            <person name="Duckworth R."/>
            <person name="Johnson A."/>
            <person name="Loviza R."/>
            <person name="Walstead R."/>
            <person name="Shah Z."/>
            <person name="Kiflezghi M."/>
            <person name="Wade K."/>
            <person name="Ball S.L."/>
            <person name="Bradley K.W."/>
            <person name="Asai D.J."/>
            <person name="Bowman C.A."/>
            <person name="Russell D.A."/>
            <person name="Pope W.H."/>
            <person name="Jacobs-Sera D."/>
            <person name="Hendrix R.W."/>
            <person name="Hatfull G.F."/>
        </authorList>
    </citation>
    <scope>NUCLEOTIDE SEQUENCE</scope>
</reference>
<name>A0A2P2CCG3_9ZZZZ</name>